<dbReference type="SUPFAM" id="SSF53850">
    <property type="entry name" value="Periplasmic binding protein-like II"/>
    <property type="match status" value="1"/>
</dbReference>
<protein>
    <submittedName>
        <fullName evidence="3">Tripartite-type tricarboxylate transporter receptor subunit TctC</fullName>
    </submittedName>
</protein>
<dbReference type="InterPro" id="IPR005064">
    <property type="entry name" value="BUG"/>
</dbReference>
<dbReference type="PIRSF" id="PIRSF017082">
    <property type="entry name" value="YflP"/>
    <property type="match status" value="1"/>
</dbReference>
<dbReference type="PANTHER" id="PTHR42928:SF5">
    <property type="entry name" value="BLR1237 PROTEIN"/>
    <property type="match status" value="1"/>
</dbReference>
<dbReference type="Pfam" id="PF03401">
    <property type="entry name" value="TctC"/>
    <property type="match status" value="1"/>
</dbReference>
<keyword evidence="4" id="KW-1185">Reference proteome</keyword>
<comment type="similarity">
    <text evidence="1">Belongs to the UPF0065 (bug) family.</text>
</comment>
<dbReference type="PANTHER" id="PTHR42928">
    <property type="entry name" value="TRICARBOXYLATE-BINDING PROTEIN"/>
    <property type="match status" value="1"/>
</dbReference>
<evidence type="ECO:0000313" key="3">
    <source>
        <dbReference type="EMBL" id="MET4577450.1"/>
    </source>
</evidence>
<feature type="chain" id="PRO_5045414564" evidence="2">
    <location>
        <begin position="26"/>
        <end position="326"/>
    </location>
</feature>
<reference evidence="3 4" key="1">
    <citation type="submission" date="2024-06" db="EMBL/GenBank/DDBJ databases">
        <title>Sorghum-associated microbial communities from plants grown in Nebraska, USA.</title>
        <authorList>
            <person name="Schachtman D."/>
        </authorList>
    </citation>
    <scope>NUCLEOTIDE SEQUENCE [LARGE SCALE GENOMIC DNA]</scope>
    <source>
        <strain evidence="3 4">2709</strain>
    </source>
</reference>
<comment type="caution">
    <text evidence="3">The sequence shown here is derived from an EMBL/GenBank/DDBJ whole genome shotgun (WGS) entry which is preliminary data.</text>
</comment>
<dbReference type="InterPro" id="IPR042100">
    <property type="entry name" value="Bug_dom1"/>
</dbReference>
<dbReference type="CDD" id="cd07012">
    <property type="entry name" value="PBP2_Bug_TTT"/>
    <property type="match status" value="1"/>
</dbReference>
<dbReference type="EMBL" id="JBEPSH010000005">
    <property type="protein sequence ID" value="MET4577450.1"/>
    <property type="molecule type" value="Genomic_DNA"/>
</dbReference>
<dbReference type="Gene3D" id="3.40.190.150">
    <property type="entry name" value="Bordetella uptake gene, domain 1"/>
    <property type="match status" value="1"/>
</dbReference>
<gene>
    <name evidence="3" type="ORF">ABIE13_002561</name>
</gene>
<evidence type="ECO:0000256" key="2">
    <source>
        <dbReference type="SAM" id="SignalP"/>
    </source>
</evidence>
<evidence type="ECO:0000313" key="4">
    <source>
        <dbReference type="Proteomes" id="UP001549320"/>
    </source>
</evidence>
<keyword evidence="2" id="KW-0732">Signal</keyword>
<dbReference type="Gene3D" id="3.40.190.10">
    <property type="entry name" value="Periplasmic binding protein-like II"/>
    <property type="match status" value="1"/>
</dbReference>
<proteinExistence type="inferred from homology"/>
<dbReference type="Proteomes" id="UP001549320">
    <property type="component" value="Unassembled WGS sequence"/>
</dbReference>
<feature type="signal peptide" evidence="2">
    <location>
        <begin position="1"/>
        <end position="25"/>
    </location>
</feature>
<dbReference type="RefSeq" id="WP_354443857.1">
    <property type="nucleotide sequence ID" value="NZ_JBEPSH010000005.1"/>
</dbReference>
<organism evidence="3 4">
    <name type="scientific">Ottowia thiooxydans</name>
    <dbReference type="NCBI Taxonomy" id="219182"/>
    <lineage>
        <taxon>Bacteria</taxon>
        <taxon>Pseudomonadati</taxon>
        <taxon>Pseudomonadota</taxon>
        <taxon>Betaproteobacteria</taxon>
        <taxon>Burkholderiales</taxon>
        <taxon>Comamonadaceae</taxon>
        <taxon>Ottowia</taxon>
    </lineage>
</organism>
<accession>A0ABV2Q8W3</accession>
<sequence>MTVVRLLKHLFAACALLTGTTLALAQTYPDRPIKLVLPFPAGSATDGVSRFLADELRKSLGQTFVIDNRTGADGIIAAQAVKAAAPDGYTLMVSTNSAHGSNPALYNTLPYDPEKDFEAVAGVMKIPQMLVVRKDFPSNDVASFMKLAKERGAAGKPLSLGTGNTSSRIAAELLKTAGSLELTIAPYRGMPQVMTDLVGGQIDFTFSDPFAAAGFINGGQVKALGVTDASRVQLLPNIPTMTEAGFQNVALVSFVAVFAPAKTDPAIVKRLNAEINKILASPHGKEYIQKMGASTMSMSPDQLRSFVSSEIARYGQLISAAGIPKK</sequence>
<name>A0ABV2Q8W3_9BURK</name>
<evidence type="ECO:0000256" key="1">
    <source>
        <dbReference type="ARBA" id="ARBA00006987"/>
    </source>
</evidence>
<keyword evidence="3" id="KW-0675">Receptor</keyword>